<dbReference type="RefSeq" id="WP_179422061.1">
    <property type="nucleotide sequence ID" value="NZ_JACCAB010000001.1"/>
</dbReference>
<dbReference type="InterPro" id="IPR002711">
    <property type="entry name" value="HNH"/>
</dbReference>
<dbReference type="EMBL" id="JACCAB010000001">
    <property type="protein sequence ID" value="NYG07759.1"/>
    <property type="molecule type" value="Genomic_DNA"/>
</dbReference>
<sequence length="290" mass="32482">MAESLLHLNDWLSLAESTLSEEQFRTISTGIGQILNRILEARILTADEFADIRRAPGMFGVQEVEDRLRSYVQDLGISAAFPDREIATLRVQLHEGYGTAARTAPLTEASERGVLRSYRRSIGDSLRCQTCGFHFTRHDLSPTQLQTCWDLELHLAESLHPLRTNDPVKSTSRRSTRLEVDHVIPRHGWGVTRSSNLQILCGLCNQGKSYFRRDLESLSVMAAAGFSRDRALVFSIFYSAVAVGGRRCSRCDCGVDATELTLTFPDRAIWRVPWTAVPTCYECIASELTA</sequence>
<dbReference type="GO" id="GO:0003676">
    <property type="term" value="F:nucleic acid binding"/>
    <property type="evidence" value="ECO:0007669"/>
    <property type="project" value="InterPro"/>
</dbReference>
<feature type="domain" description="HNH" evidence="1">
    <location>
        <begin position="174"/>
        <end position="209"/>
    </location>
</feature>
<dbReference type="CDD" id="cd00085">
    <property type="entry name" value="HNHc"/>
    <property type="match status" value="1"/>
</dbReference>
<evidence type="ECO:0000313" key="3">
    <source>
        <dbReference type="Proteomes" id="UP000573599"/>
    </source>
</evidence>
<gene>
    <name evidence="2" type="ORF">BJ986_002246</name>
</gene>
<evidence type="ECO:0000313" key="2">
    <source>
        <dbReference type="EMBL" id="NYG07759.1"/>
    </source>
</evidence>
<dbReference type="Proteomes" id="UP000573599">
    <property type="component" value="Unassembled WGS sequence"/>
</dbReference>
<keyword evidence="2" id="KW-0255">Endonuclease</keyword>
<dbReference type="AlphaFoldDB" id="A0A852WG68"/>
<reference evidence="2 3" key="1">
    <citation type="submission" date="2020-07" db="EMBL/GenBank/DDBJ databases">
        <title>Sequencing the genomes of 1000 actinobacteria strains.</title>
        <authorList>
            <person name="Klenk H.-P."/>
        </authorList>
    </citation>
    <scope>NUCLEOTIDE SEQUENCE [LARGE SCALE GENOMIC DNA]</scope>
    <source>
        <strain evidence="2 3">DSM 23987</strain>
    </source>
</reference>
<dbReference type="InterPro" id="IPR003615">
    <property type="entry name" value="HNH_nuc"/>
</dbReference>
<keyword evidence="2" id="KW-0378">Hydrolase</keyword>
<keyword evidence="2" id="KW-0540">Nuclease</keyword>
<keyword evidence="3" id="KW-1185">Reference proteome</keyword>
<accession>A0A852WG68</accession>
<dbReference type="GO" id="GO:0008270">
    <property type="term" value="F:zinc ion binding"/>
    <property type="evidence" value="ECO:0007669"/>
    <property type="project" value="InterPro"/>
</dbReference>
<dbReference type="Pfam" id="PF01844">
    <property type="entry name" value="HNH"/>
    <property type="match status" value="1"/>
</dbReference>
<name>A0A852WG68_9MICO</name>
<dbReference type="GO" id="GO:0004519">
    <property type="term" value="F:endonuclease activity"/>
    <property type="evidence" value="ECO:0007669"/>
    <property type="project" value="UniProtKB-KW"/>
</dbReference>
<dbReference type="Gene3D" id="1.10.30.50">
    <property type="match status" value="1"/>
</dbReference>
<protein>
    <submittedName>
        <fullName evidence="2">5-methylcytosine-specific restriction endonuclease McrA</fullName>
    </submittedName>
</protein>
<proteinExistence type="predicted"/>
<evidence type="ECO:0000259" key="1">
    <source>
        <dbReference type="Pfam" id="PF01844"/>
    </source>
</evidence>
<comment type="caution">
    <text evidence="2">The sequence shown here is derived from an EMBL/GenBank/DDBJ whole genome shotgun (WGS) entry which is preliminary data.</text>
</comment>
<organism evidence="2 3">
    <name type="scientific">Pedococcus badiiscoriae</name>
    <dbReference type="NCBI Taxonomy" id="642776"/>
    <lineage>
        <taxon>Bacteria</taxon>
        <taxon>Bacillati</taxon>
        <taxon>Actinomycetota</taxon>
        <taxon>Actinomycetes</taxon>
        <taxon>Micrococcales</taxon>
        <taxon>Intrasporangiaceae</taxon>
        <taxon>Pedococcus</taxon>
    </lineage>
</organism>